<keyword evidence="11" id="KW-0464">Manganese</keyword>
<keyword evidence="8 11" id="KW-0472">Membrane</keyword>
<protein>
    <recommendedName>
        <fullName evidence="3 11">Galactosylgalactosylxylosylprotein 3-beta-glucuronosyltransferase</fullName>
        <ecNumber evidence="3 11">2.4.1.135</ecNumber>
    </recommendedName>
</protein>
<sequence>MLISKVRRILSKNFVAEIVLPFALGFCTVVLFFWLNRFFAPEEVPFNKTLVATFTDKNGQVYLKRHGMQDEADIYRLKTNKLRMSIRADAGNGFQKQVVYSKRFPFASKMKSPPGEIWSWPRIEEEADPEKLVWVVTPTYRYPYQYPELTRIAQALYPARKFVRWLIADDHTKSKGHPTHKKDLRRLLNGFNINFTLITSRKRPKNAMVVLNPKGVDARQAALNYIRQRKLKGTVYFADDDNTYDSDIFRQIQDTKTVSVWPTGLLTQWIVSAPVVNAEGMVIDFFDKFRRRFSVDFASFAINCSLLHENENANIPWIQGYEETKFLEKLGVDISQFQPLAANATEVLTWHTKTRINKVQKKIDIVLHELDNWPLTAQNLVKKYQMLFDVSGWEVPKKPKKSKKKGKEDRNNLSSSPKVTPSVSQNLMKLEPTTITPIIIAKDDNNKMSINSLTISPNIVSQNPLPPQVEPNAKQDIAENTLRSSNLEPDANRMKASENSLQQKTVYRISGIQDDIHNTEALMMDSEIDPY</sequence>
<dbReference type="Proteomes" id="UP001642540">
    <property type="component" value="Unassembled WGS sequence"/>
</dbReference>
<organism evidence="13 14">
    <name type="scientific">Orchesella dallaii</name>
    <dbReference type="NCBI Taxonomy" id="48710"/>
    <lineage>
        <taxon>Eukaryota</taxon>
        <taxon>Metazoa</taxon>
        <taxon>Ecdysozoa</taxon>
        <taxon>Arthropoda</taxon>
        <taxon>Hexapoda</taxon>
        <taxon>Collembola</taxon>
        <taxon>Entomobryomorpha</taxon>
        <taxon>Entomobryoidea</taxon>
        <taxon>Orchesellidae</taxon>
        <taxon>Orchesellinae</taxon>
        <taxon>Orchesella</taxon>
    </lineage>
</organism>
<keyword evidence="5 11" id="KW-0812">Transmembrane</keyword>
<keyword evidence="7 11" id="KW-1133">Transmembrane helix</keyword>
<feature type="compositionally biased region" description="Polar residues" evidence="12">
    <location>
        <begin position="412"/>
        <end position="427"/>
    </location>
</feature>
<evidence type="ECO:0000256" key="5">
    <source>
        <dbReference type="ARBA" id="ARBA00022692"/>
    </source>
</evidence>
<feature type="region of interest" description="Disordered" evidence="12">
    <location>
        <begin position="396"/>
        <end position="427"/>
    </location>
</feature>
<accession>A0ABP1Q4K4</accession>
<comment type="subcellular location">
    <subcellularLocation>
        <location evidence="11">Golgi apparatus membrane</location>
        <topology evidence="11">Single-pass type II membrane protein</topology>
    </subcellularLocation>
    <subcellularLocation>
        <location evidence="1">Membrane</location>
        <topology evidence="1">Single-pass type II membrane protein</topology>
    </subcellularLocation>
</comment>
<evidence type="ECO:0000256" key="7">
    <source>
        <dbReference type="ARBA" id="ARBA00022989"/>
    </source>
</evidence>
<dbReference type="EC" id="2.4.1.135" evidence="3 11"/>
<evidence type="ECO:0000256" key="3">
    <source>
        <dbReference type="ARBA" id="ARBA00012641"/>
    </source>
</evidence>
<dbReference type="Gene3D" id="3.90.550.10">
    <property type="entry name" value="Spore Coat Polysaccharide Biosynthesis Protein SpsA, Chain A"/>
    <property type="match status" value="1"/>
</dbReference>
<evidence type="ECO:0000313" key="14">
    <source>
        <dbReference type="Proteomes" id="UP001642540"/>
    </source>
</evidence>
<comment type="catalytic activity">
    <reaction evidence="10 11">
        <text>3-O-(beta-D-galactosyl-(1-&gt;3)-beta-D-galactosyl-(1-&gt;4)-beta-D-xylosyl)-L-seryl-[protein] + UDP-alpha-D-glucuronate = 3-O-(beta-D-GlcA-(1-&gt;3)-beta-D-Gal-(1-&gt;3)-beta-D-Gal-(1-&gt;4)-beta-D-Xyl)-L-seryl-[protein] + UDP + H(+)</text>
        <dbReference type="Rhea" id="RHEA:24168"/>
        <dbReference type="Rhea" id="RHEA-COMP:12571"/>
        <dbReference type="Rhea" id="RHEA-COMP:12573"/>
        <dbReference type="ChEBI" id="CHEBI:15378"/>
        <dbReference type="ChEBI" id="CHEBI:58052"/>
        <dbReference type="ChEBI" id="CHEBI:58223"/>
        <dbReference type="ChEBI" id="CHEBI:132090"/>
        <dbReference type="ChEBI" id="CHEBI:132093"/>
        <dbReference type="EC" id="2.4.1.135"/>
    </reaction>
</comment>
<dbReference type="Pfam" id="PF03360">
    <property type="entry name" value="Glyco_transf_43"/>
    <property type="match status" value="1"/>
</dbReference>
<evidence type="ECO:0000256" key="2">
    <source>
        <dbReference type="ARBA" id="ARBA00007706"/>
    </source>
</evidence>
<name>A0ABP1Q4K4_9HEXA</name>
<evidence type="ECO:0000256" key="11">
    <source>
        <dbReference type="RuleBase" id="RU363127"/>
    </source>
</evidence>
<feature type="transmembrane region" description="Helical" evidence="11">
    <location>
        <begin position="14"/>
        <end position="35"/>
    </location>
</feature>
<evidence type="ECO:0000256" key="6">
    <source>
        <dbReference type="ARBA" id="ARBA00022968"/>
    </source>
</evidence>
<dbReference type="InterPro" id="IPR029044">
    <property type="entry name" value="Nucleotide-diphossugar_trans"/>
</dbReference>
<evidence type="ECO:0000256" key="10">
    <source>
        <dbReference type="ARBA" id="ARBA00047979"/>
    </source>
</evidence>
<keyword evidence="11" id="KW-0333">Golgi apparatus</keyword>
<dbReference type="PANTHER" id="PTHR10896:SF50">
    <property type="entry name" value="GALACTOSYLGALACTOSYLXYLOSYLPROTEIN 3-BETA-GLUCURONOSYLTRANSFERASE P"/>
    <property type="match status" value="1"/>
</dbReference>
<keyword evidence="9" id="KW-0325">Glycoprotein</keyword>
<evidence type="ECO:0000256" key="1">
    <source>
        <dbReference type="ARBA" id="ARBA00004606"/>
    </source>
</evidence>
<proteinExistence type="inferred from homology"/>
<dbReference type="SUPFAM" id="SSF53448">
    <property type="entry name" value="Nucleotide-diphospho-sugar transferases"/>
    <property type="match status" value="1"/>
</dbReference>
<dbReference type="InterPro" id="IPR005027">
    <property type="entry name" value="Glyco_trans_43"/>
</dbReference>
<evidence type="ECO:0000256" key="9">
    <source>
        <dbReference type="ARBA" id="ARBA00023180"/>
    </source>
</evidence>
<evidence type="ECO:0000256" key="4">
    <source>
        <dbReference type="ARBA" id="ARBA00022679"/>
    </source>
</evidence>
<comment type="caution">
    <text evidence="13">The sequence shown here is derived from an EMBL/GenBank/DDBJ whole genome shotgun (WGS) entry which is preliminary data.</text>
</comment>
<gene>
    <name evidence="13" type="ORF">ODALV1_LOCUS7179</name>
</gene>
<keyword evidence="6 11" id="KW-0735">Signal-anchor</keyword>
<evidence type="ECO:0000313" key="13">
    <source>
        <dbReference type="EMBL" id="CAL8088843.1"/>
    </source>
</evidence>
<evidence type="ECO:0000256" key="12">
    <source>
        <dbReference type="SAM" id="MobiDB-lite"/>
    </source>
</evidence>
<evidence type="ECO:0000256" key="8">
    <source>
        <dbReference type="ARBA" id="ARBA00023136"/>
    </source>
</evidence>
<keyword evidence="4 11" id="KW-0808">Transferase</keyword>
<comment type="similarity">
    <text evidence="2 11">Belongs to the glycosyltransferase 43 family.</text>
</comment>
<keyword evidence="14" id="KW-1185">Reference proteome</keyword>
<dbReference type="PANTHER" id="PTHR10896">
    <property type="entry name" value="GALACTOSYLGALACTOSYLXYLOSYLPROTEIN 3-BETA-GLUCURONOSYLTRANSFERASE BETA-1,3-GLUCURONYLTRANSFERASE"/>
    <property type="match status" value="1"/>
</dbReference>
<comment type="cofactor">
    <cofactor evidence="11">
        <name>Mn(2+)</name>
        <dbReference type="ChEBI" id="CHEBI:29035"/>
    </cofactor>
</comment>
<reference evidence="13 14" key="1">
    <citation type="submission" date="2024-08" db="EMBL/GenBank/DDBJ databases">
        <authorList>
            <person name="Cucini C."/>
            <person name="Frati F."/>
        </authorList>
    </citation>
    <scope>NUCLEOTIDE SEQUENCE [LARGE SCALE GENOMIC DNA]</scope>
</reference>
<keyword evidence="11" id="KW-0479">Metal-binding</keyword>
<dbReference type="EMBL" id="CAXLJM020000023">
    <property type="protein sequence ID" value="CAL8088843.1"/>
    <property type="molecule type" value="Genomic_DNA"/>
</dbReference>
<comment type="pathway">
    <text evidence="11">Protein modification; protein glycosylation.</text>
</comment>